<keyword evidence="7" id="KW-0449">Lipoprotein</keyword>
<gene>
    <name evidence="9" type="ORF">VSR74_08170</name>
</gene>
<dbReference type="PANTHER" id="PTHR43649">
    <property type="entry name" value="ARABINOSE-BINDING PROTEIN-RELATED"/>
    <property type="match status" value="1"/>
</dbReference>
<evidence type="ECO:0000313" key="10">
    <source>
        <dbReference type="Proteomes" id="UP001444146"/>
    </source>
</evidence>
<comment type="similarity">
    <text evidence="2">Belongs to the bacterial solute-binding protein 1 family.</text>
</comment>
<keyword evidence="4 8" id="KW-0732">Signal</keyword>
<dbReference type="CDD" id="cd13585">
    <property type="entry name" value="PBP2_TMBP_like"/>
    <property type="match status" value="1"/>
</dbReference>
<keyword evidence="3" id="KW-1003">Cell membrane</keyword>
<feature type="chain" id="PRO_5047457577" evidence="8">
    <location>
        <begin position="23"/>
        <end position="428"/>
    </location>
</feature>
<evidence type="ECO:0000256" key="4">
    <source>
        <dbReference type="ARBA" id="ARBA00022729"/>
    </source>
</evidence>
<evidence type="ECO:0000256" key="3">
    <source>
        <dbReference type="ARBA" id="ARBA00022475"/>
    </source>
</evidence>
<evidence type="ECO:0000256" key="5">
    <source>
        <dbReference type="ARBA" id="ARBA00023136"/>
    </source>
</evidence>
<evidence type="ECO:0000256" key="7">
    <source>
        <dbReference type="ARBA" id="ARBA00023288"/>
    </source>
</evidence>
<dbReference type="Pfam" id="PF01547">
    <property type="entry name" value="SBP_bac_1"/>
    <property type="match status" value="1"/>
</dbReference>
<dbReference type="SUPFAM" id="SSF53850">
    <property type="entry name" value="Periplasmic binding protein-like II"/>
    <property type="match status" value="1"/>
</dbReference>
<proteinExistence type="inferred from homology"/>
<evidence type="ECO:0000256" key="2">
    <source>
        <dbReference type="ARBA" id="ARBA00008520"/>
    </source>
</evidence>
<organism evidence="9 10">
    <name type="scientific">Pseudocitrobacter cyperus</name>
    <dbReference type="NCBI Taxonomy" id="3112843"/>
    <lineage>
        <taxon>Bacteria</taxon>
        <taxon>Pseudomonadati</taxon>
        <taxon>Pseudomonadota</taxon>
        <taxon>Gammaproteobacteria</taxon>
        <taxon>Enterobacterales</taxon>
        <taxon>Enterobacteriaceae</taxon>
        <taxon>Pseudocitrobacter</taxon>
    </lineage>
</organism>
<comment type="subcellular location">
    <subcellularLocation>
        <location evidence="1">Periplasm</location>
    </subcellularLocation>
</comment>
<dbReference type="Proteomes" id="UP001444146">
    <property type="component" value="Unassembled WGS sequence"/>
</dbReference>
<keyword evidence="5" id="KW-0472">Membrane</keyword>
<evidence type="ECO:0000256" key="1">
    <source>
        <dbReference type="ARBA" id="ARBA00004418"/>
    </source>
</evidence>
<accession>A0ABV0HI70</accession>
<protein>
    <submittedName>
        <fullName evidence="9">Sugar ABC transporter substrate-binding protein</fullName>
    </submittedName>
</protein>
<evidence type="ECO:0000256" key="6">
    <source>
        <dbReference type="ARBA" id="ARBA00023139"/>
    </source>
</evidence>
<dbReference type="InterPro" id="IPR050490">
    <property type="entry name" value="Bact_solute-bd_prot1"/>
</dbReference>
<feature type="signal peptide" evidence="8">
    <location>
        <begin position="1"/>
        <end position="22"/>
    </location>
</feature>
<evidence type="ECO:0000313" key="9">
    <source>
        <dbReference type="EMBL" id="MEO3989787.1"/>
    </source>
</evidence>
<keyword evidence="6" id="KW-0564">Palmitate</keyword>
<comment type="caution">
    <text evidence="9">The sequence shown here is derived from an EMBL/GenBank/DDBJ whole genome shotgun (WGS) entry which is preliminary data.</text>
</comment>
<dbReference type="EMBL" id="JAYMYY010000001">
    <property type="protein sequence ID" value="MEO3989787.1"/>
    <property type="molecule type" value="Genomic_DNA"/>
</dbReference>
<dbReference type="PANTHER" id="PTHR43649:SF33">
    <property type="entry name" value="POLYGALACTURONAN_RHAMNOGALACTURONAN-BINDING PROTEIN YTCQ"/>
    <property type="match status" value="1"/>
</dbReference>
<keyword evidence="10" id="KW-1185">Reference proteome</keyword>
<reference evidence="9 10" key="1">
    <citation type="submission" date="2024-01" db="EMBL/GenBank/DDBJ databases">
        <title>Pseudocitrobacter sp. Endophytic strain Cyp-38L.</title>
        <authorList>
            <person name="Amer M.A."/>
            <person name="Hamed S.M."/>
        </authorList>
    </citation>
    <scope>NUCLEOTIDE SEQUENCE [LARGE SCALE GENOMIC DNA]</scope>
    <source>
        <strain evidence="9 10">Cyp38S</strain>
    </source>
</reference>
<name>A0ABV0HI70_9ENTR</name>
<dbReference type="RefSeq" id="WP_347794196.1">
    <property type="nucleotide sequence ID" value="NZ_JAYMYY010000001.1"/>
</dbReference>
<evidence type="ECO:0000256" key="8">
    <source>
        <dbReference type="SAM" id="SignalP"/>
    </source>
</evidence>
<dbReference type="Gene3D" id="3.40.190.10">
    <property type="entry name" value="Periplasmic binding protein-like II"/>
    <property type="match status" value="1"/>
</dbReference>
<sequence>MRYRTRALSLAILFSLSHTVAAEELNVWIRASNDSKVIYQKLADTFEQQTGISIKYFNAVTDFDQRLARAATGNALPDVVFNDAIIVGQMVQLGIVDEIDPTKLKHGADVYEAAWKSTQLPDGKYYGVPTSAHTYALFIRQDWLDKLGMKAPTTWDELKKVAHAFTFNDPDGNGKNDTYGFVMPLATTRGYASSFSSSYLWQAGGNYLVATQPGKFKGALDSKEAATAMTFMRGIVCDGVSQPGAINQTTADANTSYRSGQSGMYSSGPYHIALFDKDPGKATYTVVPPPAGPGGTTSMAEGTTAFLMKTSQHKAAAMKFLEFMISPEGQEIGMATQSASMPVVRLPVNNKLAIADYHPDPKWAVFAQTYAKDGRYMPQIPNWIPVRQITADGFNKIYADCNSDIPGLLKEINGKVNEELKRQNAWAE</sequence>
<dbReference type="InterPro" id="IPR006059">
    <property type="entry name" value="SBP"/>
</dbReference>